<dbReference type="PANTHER" id="PTHR43540:SF6">
    <property type="entry name" value="ISOCHORISMATASE-LIKE DOMAIN-CONTAINING PROTEIN"/>
    <property type="match status" value="1"/>
</dbReference>
<evidence type="ECO:0000313" key="4">
    <source>
        <dbReference type="Proteomes" id="UP000603434"/>
    </source>
</evidence>
<dbReference type="InterPro" id="IPR016291">
    <property type="entry name" value="Isochorismatase"/>
</dbReference>
<dbReference type="GO" id="GO:0008908">
    <property type="term" value="F:isochorismatase activity"/>
    <property type="evidence" value="ECO:0007669"/>
    <property type="project" value="InterPro"/>
</dbReference>
<reference evidence="3 4" key="1">
    <citation type="submission" date="2020-08" db="EMBL/GenBank/DDBJ databases">
        <title>Bridging the membrane lipid divide: bacteria of the FCB group superphylum have the potential to synthesize archaeal ether lipids.</title>
        <authorList>
            <person name="Villanueva L."/>
            <person name="Von Meijenfeldt F.A.B."/>
            <person name="Westbye A.B."/>
            <person name="Yadav S."/>
            <person name="Hopmans E.C."/>
            <person name="Dutilh B.E."/>
            <person name="Sinninghe Damste J.S."/>
        </authorList>
    </citation>
    <scope>NUCLEOTIDE SEQUENCE [LARGE SCALE GENOMIC DNA]</scope>
    <source>
        <strain evidence="3">NIOZ-UU30</strain>
    </source>
</reference>
<dbReference type="AlphaFoldDB" id="A0A8J6NQR0"/>
<dbReference type="PANTHER" id="PTHR43540">
    <property type="entry name" value="PEROXYUREIDOACRYLATE/UREIDOACRYLATE AMIDOHYDROLASE-RELATED"/>
    <property type="match status" value="1"/>
</dbReference>
<sequence>MTMKPALIIVDMLKDAFNKHPDAFITKEAMRFVPTINRLSAMFREKGFPVIFSCDSFLPNDFIFKGKMKLHSIRGTDGATVIDELERKASDIVSEKRRFSAFFKTDLDQTLRTFGCDTVVVAGIATHICVLTTVLDAVALDFQAILLKDCCAAHKPEYHGWTIQIYEKSPIYPLIKIMASEAFIKEHL</sequence>
<dbReference type="Proteomes" id="UP000603434">
    <property type="component" value="Unassembled WGS sequence"/>
</dbReference>
<name>A0A8J6NQR0_9BACT</name>
<gene>
    <name evidence="3" type="ORF">H8E23_04010</name>
</gene>
<feature type="domain" description="Isochorismatase-like" evidence="2">
    <location>
        <begin position="6"/>
        <end position="164"/>
    </location>
</feature>
<dbReference type="CDD" id="cd00431">
    <property type="entry name" value="cysteine_hydrolases"/>
    <property type="match status" value="1"/>
</dbReference>
<dbReference type="PRINTS" id="PR01398">
    <property type="entry name" value="ISCHRISMTASE"/>
</dbReference>
<comment type="caution">
    <text evidence="3">The sequence shown here is derived from an EMBL/GenBank/DDBJ whole genome shotgun (WGS) entry which is preliminary data.</text>
</comment>
<dbReference type="Pfam" id="PF00857">
    <property type="entry name" value="Isochorismatase"/>
    <property type="match status" value="1"/>
</dbReference>
<dbReference type="SUPFAM" id="SSF52499">
    <property type="entry name" value="Isochorismatase-like hydrolases"/>
    <property type="match status" value="1"/>
</dbReference>
<evidence type="ECO:0000259" key="2">
    <source>
        <dbReference type="Pfam" id="PF00857"/>
    </source>
</evidence>
<accession>A0A8J6NQR0</accession>
<organism evidence="3 4">
    <name type="scientific">Candidatus Desulfatibia profunda</name>
    <dbReference type="NCBI Taxonomy" id="2841695"/>
    <lineage>
        <taxon>Bacteria</taxon>
        <taxon>Pseudomonadati</taxon>
        <taxon>Thermodesulfobacteriota</taxon>
        <taxon>Desulfobacteria</taxon>
        <taxon>Desulfobacterales</taxon>
        <taxon>Desulfobacterales incertae sedis</taxon>
        <taxon>Candidatus Desulfatibia</taxon>
    </lineage>
</organism>
<proteinExistence type="predicted"/>
<dbReference type="EMBL" id="JACNJH010000095">
    <property type="protein sequence ID" value="MBC8360544.1"/>
    <property type="molecule type" value="Genomic_DNA"/>
</dbReference>
<dbReference type="InterPro" id="IPR050272">
    <property type="entry name" value="Isochorismatase-like_hydrls"/>
</dbReference>
<protein>
    <submittedName>
        <fullName evidence="3">Cysteine hydrolase</fullName>
    </submittedName>
</protein>
<dbReference type="InterPro" id="IPR036380">
    <property type="entry name" value="Isochorismatase-like_sf"/>
</dbReference>
<keyword evidence="1 3" id="KW-0378">Hydrolase</keyword>
<evidence type="ECO:0000256" key="1">
    <source>
        <dbReference type="ARBA" id="ARBA00022801"/>
    </source>
</evidence>
<evidence type="ECO:0000313" key="3">
    <source>
        <dbReference type="EMBL" id="MBC8360544.1"/>
    </source>
</evidence>
<dbReference type="Gene3D" id="3.40.50.850">
    <property type="entry name" value="Isochorismatase-like"/>
    <property type="match status" value="1"/>
</dbReference>
<dbReference type="InterPro" id="IPR000868">
    <property type="entry name" value="Isochorismatase-like_dom"/>
</dbReference>